<dbReference type="EMBL" id="JACDXX010000001">
    <property type="protein sequence ID" value="MCB5408730.1"/>
    <property type="molecule type" value="Genomic_DNA"/>
</dbReference>
<name>A0ABS8CH79_9RHOB</name>
<keyword evidence="3" id="KW-1185">Reference proteome</keyword>
<accession>A0ABS8CH79</accession>
<dbReference type="RefSeq" id="WP_226933615.1">
    <property type="nucleotide sequence ID" value="NZ_JACDXX010000001.1"/>
</dbReference>
<reference evidence="2 3" key="1">
    <citation type="submission" date="2020-07" db="EMBL/GenBank/DDBJ databases">
        <title>Pseudogemmobacter sp. nov., isolated from poultry manure in Taiwan.</title>
        <authorList>
            <person name="Lin S.-Y."/>
            <person name="Tang Y.-S."/>
            <person name="Young C.-C."/>
        </authorList>
    </citation>
    <scope>NUCLEOTIDE SEQUENCE [LARGE SCALE GENOMIC DNA]</scope>
    <source>
        <strain evidence="2 3">CC-YST710</strain>
    </source>
</reference>
<dbReference type="Proteomes" id="UP001198571">
    <property type="component" value="Unassembled WGS sequence"/>
</dbReference>
<proteinExistence type="predicted"/>
<evidence type="ECO:0000256" key="1">
    <source>
        <dbReference type="SAM" id="Phobius"/>
    </source>
</evidence>
<protein>
    <submittedName>
        <fullName evidence="2">Uncharacterized protein</fullName>
    </submittedName>
</protein>
<keyword evidence="1" id="KW-1133">Transmembrane helix</keyword>
<keyword evidence="1" id="KW-0812">Transmembrane</keyword>
<evidence type="ECO:0000313" key="3">
    <source>
        <dbReference type="Proteomes" id="UP001198571"/>
    </source>
</evidence>
<sequence length="64" mass="6854">MDRIPEKDTNEKTGGKVDWMVVAMVAILGASSVWMLVHSGLAGAVNARMERVISAAVERVGREG</sequence>
<gene>
    <name evidence="2" type="ORF">H0485_01740</name>
</gene>
<keyword evidence="1" id="KW-0472">Membrane</keyword>
<comment type="caution">
    <text evidence="2">The sequence shown here is derived from an EMBL/GenBank/DDBJ whole genome shotgun (WGS) entry which is preliminary data.</text>
</comment>
<evidence type="ECO:0000313" key="2">
    <source>
        <dbReference type="EMBL" id="MCB5408730.1"/>
    </source>
</evidence>
<feature type="transmembrane region" description="Helical" evidence="1">
    <location>
        <begin position="20"/>
        <end position="41"/>
    </location>
</feature>
<organism evidence="2 3">
    <name type="scientific">Pseudogemmobacter faecipullorum</name>
    <dbReference type="NCBI Taxonomy" id="2755041"/>
    <lineage>
        <taxon>Bacteria</taxon>
        <taxon>Pseudomonadati</taxon>
        <taxon>Pseudomonadota</taxon>
        <taxon>Alphaproteobacteria</taxon>
        <taxon>Rhodobacterales</taxon>
        <taxon>Paracoccaceae</taxon>
        <taxon>Pseudogemmobacter</taxon>
    </lineage>
</organism>